<evidence type="ECO:0000313" key="5">
    <source>
        <dbReference type="EMBL" id="GAA3634988.1"/>
    </source>
</evidence>
<evidence type="ECO:0000256" key="4">
    <source>
        <dbReference type="SAM" id="SignalP"/>
    </source>
</evidence>
<dbReference type="Gene3D" id="3.40.190.10">
    <property type="entry name" value="Periplasmic binding protein-like II"/>
    <property type="match status" value="1"/>
</dbReference>
<dbReference type="Proteomes" id="UP001501074">
    <property type="component" value="Unassembled WGS sequence"/>
</dbReference>
<dbReference type="PANTHER" id="PTHR30061">
    <property type="entry name" value="MALTOSE-BINDING PERIPLASMIC PROTEIN"/>
    <property type="match status" value="1"/>
</dbReference>
<dbReference type="PROSITE" id="PS51257">
    <property type="entry name" value="PROKAR_LIPOPROTEIN"/>
    <property type="match status" value="1"/>
</dbReference>
<evidence type="ECO:0000256" key="2">
    <source>
        <dbReference type="ARBA" id="ARBA00022448"/>
    </source>
</evidence>
<gene>
    <name evidence="5" type="ORF">GCM10022223_61720</name>
</gene>
<dbReference type="PANTHER" id="PTHR30061:SF50">
    <property type="entry name" value="MALTOSE_MALTODEXTRIN-BINDING PERIPLASMIC PROTEIN"/>
    <property type="match status" value="1"/>
</dbReference>
<organism evidence="5 6">
    <name type="scientific">Kineosporia mesophila</name>
    <dbReference type="NCBI Taxonomy" id="566012"/>
    <lineage>
        <taxon>Bacteria</taxon>
        <taxon>Bacillati</taxon>
        <taxon>Actinomycetota</taxon>
        <taxon>Actinomycetes</taxon>
        <taxon>Kineosporiales</taxon>
        <taxon>Kineosporiaceae</taxon>
        <taxon>Kineosporia</taxon>
    </lineage>
</organism>
<dbReference type="SUPFAM" id="SSF53850">
    <property type="entry name" value="Periplasmic binding protein-like II"/>
    <property type="match status" value="1"/>
</dbReference>
<evidence type="ECO:0000256" key="3">
    <source>
        <dbReference type="ARBA" id="ARBA00022729"/>
    </source>
</evidence>
<comment type="similarity">
    <text evidence="1">Belongs to the bacterial solute-binding protein 1 family.</text>
</comment>
<protein>
    <submittedName>
        <fullName evidence="5">ABC transporter substrate-binding protein</fullName>
    </submittedName>
</protein>
<dbReference type="InterPro" id="IPR006059">
    <property type="entry name" value="SBP"/>
</dbReference>
<dbReference type="EMBL" id="BAAAZO010000012">
    <property type="protein sequence ID" value="GAA3634988.1"/>
    <property type="molecule type" value="Genomic_DNA"/>
</dbReference>
<proteinExistence type="inferred from homology"/>
<keyword evidence="2" id="KW-0813">Transport</keyword>
<accession>A0ABP7AM27</accession>
<evidence type="ECO:0000256" key="1">
    <source>
        <dbReference type="ARBA" id="ARBA00008520"/>
    </source>
</evidence>
<keyword evidence="6" id="KW-1185">Reference proteome</keyword>
<keyword evidence="3 4" id="KW-0732">Signal</keyword>
<comment type="caution">
    <text evidence="5">The sequence shown here is derived from an EMBL/GenBank/DDBJ whole genome shotgun (WGS) entry which is preliminary data.</text>
</comment>
<dbReference type="Pfam" id="PF01547">
    <property type="entry name" value="SBP_bac_1"/>
    <property type="match status" value="1"/>
</dbReference>
<dbReference type="RefSeq" id="WP_231487982.1">
    <property type="nucleotide sequence ID" value="NZ_BAAAZO010000012.1"/>
</dbReference>
<evidence type="ECO:0000313" key="6">
    <source>
        <dbReference type="Proteomes" id="UP001501074"/>
    </source>
</evidence>
<feature type="signal peptide" evidence="4">
    <location>
        <begin position="1"/>
        <end position="22"/>
    </location>
</feature>
<reference evidence="6" key="1">
    <citation type="journal article" date="2019" name="Int. J. Syst. Evol. Microbiol.">
        <title>The Global Catalogue of Microorganisms (GCM) 10K type strain sequencing project: providing services to taxonomists for standard genome sequencing and annotation.</title>
        <authorList>
            <consortium name="The Broad Institute Genomics Platform"/>
            <consortium name="The Broad Institute Genome Sequencing Center for Infectious Disease"/>
            <person name="Wu L."/>
            <person name="Ma J."/>
        </authorList>
    </citation>
    <scope>NUCLEOTIDE SEQUENCE [LARGE SCALE GENOMIC DNA]</scope>
    <source>
        <strain evidence="6">JCM 16902</strain>
    </source>
</reference>
<dbReference type="CDD" id="cd14748">
    <property type="entry name" value="PBP2_UgpB"/>
    <property type="match status" value="1"/>
</dbReference>
<name>A0ABP7AM27_9ACTN</name>
<feature type="chain" id="PRO_5046375134" evidence="4">
    <location>
        <begin position="23"/>
        <end position="427"/>
    </location>
</feature>
<sequence length="427" mass="46436">MRQQGRFAVTCAGALTVAVALGACGGSGDVDDGTAKITLWHGYTGAQTEAITALGKQWNAEHPDQAVTLVFDGGNDDVLQKTTAGFVAGNYPDVAYEYGSSVGPLSRQPRLADLTERSQDPAVDWDDFFPAVKDASTVNGKVVAVPALVDNLALVYNKDLFARAGIAEPTPDWTWQDFRQAAAALTDKEAGVYGWSYVNDGTEDTVWRYLAMLWQAGGELLTADNKKPAFNSAAGLAALNQLRDMAVTDRSVYLDTGNQNYSNLFADGKIGMLWTGPWDLSSFDKVHYGVVRLPGYNGNHESISGPDLYMMFNRSDRKTDTAWAFTTWLTSPKVHLEYAIQTGDLPLRTSETKLPEYRSTYLKKYPGAEEFTDNLDNVQHARPNIPEYSQVSQAVGEMVQSVLLGQAQPQEALDSATETVQSVLAGS</sequence>